<evidence type="ECO:0000259" key="4">
    <source>
        <dbReference type="PROSITE" id="PS50075"/>
    </source>
</evidence>
<comment type="pathway">
    <text evidence="3">Lipid metabolism; fatty acid biosynthesis.</text>
</comment>
<keyword evidence="3" id="KW-0444">Lipid biosynthesis</keyword>
<evidence type="ECO:0000313" key="6">
    <source>
        <dbReference type="Proteomes" id="UP001325680"/>
    </source>
</evidence>
<evidence type="ECO:0000256" key="3">
    <source>
        <dbReference type="HAMAP-Rule" id="MF_01217"/>
    </source>
</evidence>
<gene>
    <name evidence="3" type="primary">acpP</name>
    <name evidence="5" type="ORF">U0035_12670</name>
</gene>
<comment type="PTM">
    <text evidence="3">4'-phosphopantetheine is transferred from CoA to a specific serine of apo-ACP by AcpS. This modification is essential for activity because fatty acids are bound in thioester linkage to the sulfhydryl of the prosthetic group.</text>
</comment>
<evidence type="ECO:0000256" key="2">
    <source>
        <dbReference type="ARBA" id="ARBA00022553"/>
    </source>
</evidence>
<dbReference type="SUPFAM" id="SSF47336">
    <property type="entry name" value="ACP-like"/>
    <property type="match status" value="1"/>
</dbReference>
<dbReference type="PROSITE" id="PS50075">
    <property type="entry name" value="CARRIER"/>
    <property type="match status" value="1"/>
</dbReference>
<comment type="function">
    <text evidence="3">Carrier of the growing fatty acid chain in fatty acid biosynthesis.</text>
</comment>
<keyword evidence="2 3" id="KW-0597">Phosphoprotein</keyword>
<evidence type="ECO:0000313" key="5">
    <source>
        <dbReference type="EMBL" id="WQD36520.1"/>
    </source>
</evidence>
<keyword evidence="3" id="KW-0275">Fatty acid biosynthesis</keyword>
<sequence>MEMQEIIERTNAFLVEEFEADASLITPEASLKEVLDLDSLDYIDLVVALENNFHFKVQPGDFLPLVTFEDFYNYIQAQIKKKETVS</sequence>
<dbReference type="Gene3D" id="1.10.1200.10">
    <property type="entry name" value="ACP-like"/>
    <property type="match status" value="1"/>
</dbReference>
<feature type="modified residue" description="O-(pantetheine 4'-phosphoryl)serine" evidence="3">
    <location>
        <position position="39"/>
    </location>
</feature>
<proteinExistence type="inferred from homology"/>
<dbReference type="InterPro" id="IPR036736">
    <property type="entry name" value="ACP-like_sf"/>
</dbReference>
<dbReference type="InterPro" id="IPR009081">
    <property type="entry name" value="PP-bd_ACP"/>
</dbReference>
<dbReference type="HAMAP" id="MF_01217">
    <property type="entry name" value="Acyl_carrier"/>
    <property type="match status" value="1"/>
</dbReference>
<dbReference type="RefSeq" id="WP_114790149.1">
    <property type="nucleotide sequence ID" value="NZ_CP139960.1"/>
</dbReference>
<organism evidence="5 6">
    <name type="scientific">Niabella yanshanensis</name>
    <dbReference type="NCBI Taxonomy" id="577386"/>
    <lineage>
        <taxon>Bacteria</taxon>
        <taxon>Pseudomonadati</taxon>
        <taxon>Bacteroidota</taxon>
        <taxon>Chitinophagia</taxon>
        <taxon>Chitinophagales</taxon>
        <taxon>Chitinophagaceae</taxon>
        <taxon>Niabella</taxon>
    </lineage>
</organism>
<feature type="domain" description="Carrier" evidence="4">
    <location>
        <begin position="4"/>
        <end position="79"/>
    </location>
</feature>
<reference evidence="5 6" key="1">
    <citation type="submission" date="2023-12" db="EMBL/GenBank/DDBJ databases">
        <title>Genome sequencing and assembly of bacterial species from a model synthetic community.</title>
        <authorList>
            <person name="Hogle S.L."/>
        </authorList>
    </citation>
    <scope>NUCLEOTIDE SEQUENCE [LARGE SCALE GENOMIC DNA]</scope>
    <source>
        <strain evidence="5 6">HAMBI_3031</strain>
    </source>
</reference>
<accession>A0ABZ0W3D6</accession>
<keyword evidence="3" id="KW-0443">Lipid metabolism</keyword>
<protein>
    <recommendedName>
        <fullName evidence="3">Acyl carrier protein</fullName>
        <shortName evidence="3">ACP</shortName>
    </recommendedName>
</protein>
<keyword evidence="3" id="KW-0963">Cytoplasm</keyword>
<name>A0ABZ0W3D6_9BACT</name>
<dbReference type="InterPro" id="IPR003231">
    <property type="entry name" value="ACP"/>
</dbReference>
<keyword evidence="3" id="KW-0276">Fatty acid metabolism</keyword>
<dbReference type="EMBL" id="CP139960">
    <property type="protein sequence ID" value="WQD36520.1"/>
    <property type="molecule type" value="Genomic_DNA"/>
</dbReference>
<dbReference type="Pfam" id="PF00550">
    <property type="entry name" value="PP-binding"/>
    <property type="match status" value="1"/>
</dbReference>
<keyword evidence="6" id="KW-1185">Reference proteome</keyword>
<dbReference type="Proteomes" id="UP001325680">
    <property type="component" value="Chromosome"/>
</dbReference>
<evidence type="ECO:0000256" key="1">
    <source>
        <dbReference type="ARBA" id="ARBA00022450"/>
    </source>
</evidence>
<comment type="subcellular location">
    <subcellularLocation>
        <location evidence="3">Cytoplasm</location>
    </subcellularLocation>
</comment>
<comment type="similarity">
    <text evidence="3">Belongs to the acyl carrier protein (ACP) family.</text>
</comment>
<keyword evidence="1 3" id="KW-0596">Phosphopantetheine</keyword>